<dbReference type="InterPro" id="IPR056251">
    <property type="entry name" value="Arm_rpt_dom"/>
</dbReference>
<dbReference type="InterPro" id="IPR007111">
    <property type="entry name" value="NACHT_NTPase"/>
</dbReference>
<evidence type="ECO:0000313" key="4">
    <source>
        <dbReference type="EMBL" id="KAF9946600.1"/>
    </source>
</evidence>
<comment type="caution">
    <text evidence="4">The sequence shown here is derived from an EMBL/GenBank/DDBJ whole genome shotgun (WGS) entry which is preliminary data.</text>
</comment>
<feature type="domain" description="Arm-like repeat" evidence="3">
    <location>
        <begin position="19"/>
        <end position="114"/>
    </location>
</feature>
<dbReference type="OrthoDB" id="538223at2759"/>
<dbReference type="AlphaFoldDB" id="A0A9P6ITB3"/>
<feature type="non-terminal residue" evidence="4">
    <location>
        <position position="577"/>
    </location>
</feature>
<name>A0A9P6ITB3_9FUNG</name>
<gene>
    <name evidence="4" type="ORF">BGZ65_009559</name>
</gene>
<dbReference type="SUPFAM" id="SSF52540">
    <property type="entry name" value="P-loop containing nucleoside triphosphate hydrolases"/>
    <property type="match status" value="1"/>
</dbReference>
<dbReference type="Pfam" id="PF23948">
    <property type="entry name" value="ARM_5"/>
    <property type="match status" value="1"/>
</dbReference>
<evidence type="ECO:0008006" key="6">
    <source>
        <dbReference type="Google" id="ProtNLM"/>
    </source>
</evidence>
<feature type="domain" description="NACHT" evidence="2">
    <location>
        <begin position="207"/>
        <end position="354"/>
    </location>
</feature>
<dbReference type="InterPro" id="IPR027417">
    <property type="entry name" value="P-loop_NTPase"/>
</dbReference>
<sequence length="577" mass="67166">MVSVAYKDFGSLTECGQHFLRYLKNSLSFECRQAWYPALRMADVLLREGYFADFRRLVCEASCRRDPAFQWGLCQRLGDLISSSKWDTEIRQNAVELLAAEAVLRRFETDKDSTKQALYQSCLKGHLGSYPFRVALPSLATPSLLDRVQDAPDVETRLRRLRRQRLKEWREAMYVPLQAKANQQASDKDRFPLMDKIKEFLRSDQKVFVLLGDFGSGKSTFNHALECDLWNAYKKVDGHIPLYIDLTVINHPKYNMIGKQLHRVGFTDAQIMEMKLRRKFVLICDQYDDIPQLHSFYTSNQLNHPGEWSAMMMISCRTDLLGSQYQSQLRLFQQAVITPFSENQVQDYVNRYLSIQKPFWTIEQYLKGLYHIQELKDLLNNPLLLSLSLEVFPYMIDSGRYPSTMEITRVAFYDILMEHWLERSKERLEKQDLSPQARAAFEHLTTDGFNMRCINYMEKLAVAIYKNQHGNPVIKYSRFEDEGTWKDDFFGQDDEKQLLCEACPLLHSGIQCQFIHSSFLEYCLTLAVFDPQEMEIAFPSSTLVRRGSADSFMSFETHDNEKSMVTSVEQGPDPDSP</sequence>
<feature type="region of interest" description="Disordered" evidence="1">
    <location>
        <begin position="556"/>
        <end position="577"/>
    </location>
</feature>
<dbReference type="Proteomes" id="UP000749646">
    <property type="component" value="Unassembled WGS sequence"/>
</dbReference>
<keyword evidence="5" id="KW-1185">Reference proteome</keyword>
<dbReference type="EMBL" id="JAAAHW010007726">
    <property type="protein sequence ID" value="KAF9946600.1"/>
    <property type="molecule type" value="Genomic_DNA"/>
</dbReference>
<dbReference type="Gene3D" id="3.40.50.300">
    <property type="entry name" value="P-loop containing nucleotide triphosphate hydrolases"/>
    <property type="match status" value="1"/>
</dbReference>
<evidence type="ECO:0000259" key="2">
    <source>
        <dbReference type="Pfam" id="PF05729"/>
    </source>
</evidence>
<proteinExistence type="predicted"/>
<dbReference type="Pfam" id="PF05729">
    <property type="entry name" value="NACHT"/>
    <property type="match status" value="1"/>
</dbReference>
<evidence type="ECO:0000259" key="3">
    <source>
        <dbReference type="Pfam" id="PF23948"/>
    </source>
</evidence>
<organism evidence="4 5">
    <name type="scientific">Modicella reniformis</name>
    <dbReference type="NCBI Taxonomy" id="1440133"/>
    <lineage>
        <taxon>Eukaryota</taxon>
        <taxon>Fungi</taxon>
        <taxon>Fungi incertae sedis</taxon>
        <taxon>Mucoromycota</taxon>
        <taxon>Mortierellomycotina</taxon>
        <taxon>Mortierellomycetes</taxon>
        <taxon>Mortierellales</taxon>
        <taxon>Mortierellaceae</taxon>
        <taxon>Modicella</taxon>
    </lineage>
</organism>
<evidence type="ECO:0000256" key="1">
    <source>
        <dbReference type="SAM" id="MobiDB-lite"/>
    </source>
</evidence>
<protein>
    <recommendedName>
        <fullName evidence="6">NACHT domain-containing protein</fullName>
    </recommendedName>
</protein>
<accession>A0A9P6ITB3</accession>
<reference evidence="4" key="1">
    <citation type="journal article" date="2020" name="Fungal Divers.">
        <title>Resolving the Mortierellaceae phylogeny through synthesis of multi-gene phylogenetics and phylogenomics.</title>
        <authorList>
            <person name="Vandepol N."/>
            <person name="Liber J."/>
            <person name="Desiro A."/>
            <person name="Na H."/>
            <person name="Kennedy M."/>
            <person name="Barry K."/>
            <person name="Grigoriev I.V."/>
            <person name="Miller A.N."/>
            <person name="O'Donnell K."/>
            <person name="Stajich J.E."/>
            <person name="Bonito G."/>
        </authorList>
    </citation>
    <scope>NUCLEOTIDE SEQUENCE</scope>
    <source>
        <strain evidence="4">MES-2147</strain>
    </source>
</reference>
<evidence type="ECO:0000313" key="5">
    <source>
        <dbReference type="Proteomes" id="UP000749646"/>
    </source>
</evidence>